<dbReference type="PANTHER" id="PTHR10572">
    <property type="entry name" value="3-HYDROXY-3-METHYLGLUTARYL-COENZYME A REDUCTASE"/>
    <property type="match status" value="1"/>
</dbReference>
<reference evidence="11 12" key="1">
    <citation type="journal article" date="2015" name="Genome Biol. Evol.">
        <title>Phylogenomic analyses indicate that early fungi evolved digesting cell walls of algal ancestors of land plants.</title>
        <authorList>
            <person name="Chang Y."/>
            <person name="Wang S."/>
            <person name="Sekimoto S."/>
            <person name="Aerts A.L."/>
            <person name="Choi C."/>
            <person name="Clum A."/>
            <person name="LaButti K.M."/>
            <person name="Lindquist E.A."/>
            <person name="Yee Ngan C."/>
            <person name="Ohm R.A."/>
            <person name="Salamov A.A."/>
            <person name="Grigoriev I.V."/>
            <person name="Spatafora J.W."/>
            <person name="Berbee M.L."/>
        </authorList>
    </citation>
    <scope>NUCLEOTIDE SEQUENCE [LARGE SCALE GENOMIC DNA]</scope>
    <source>
        <strain evidence="11 12">NRRL 1564</strain>
    </source>
</reference>
<keyword evidence="12" id="KW-1185">Reference proteome</keyword>
<evidence type="ECO:0000256" key="9">
    <source>
        <dbReference type="RuleBase" id="RU361219"/>
    </source>
</evidence>
<dbReference type="InterPro" id="IPR009029">
    <property type="entry name" value="HMG_CoA_Rdtase_sub-bd_dom_sf"/>
</dbReference>
<evidence type="ECO:0000256" key="1">
    <source>
        <dbReference type="ARBA" id="ARBA00004477"/>
    </source>
</evidence>
<evidence type="ECO:0000313" key="11">
    <source>
        <dbReference type="EMBL" id="PIA13731.1"/>
    </source>
</evidence>
<keyword evidence="3" id="KW-0812">Transmembrane</keyword>
<dbReference type="Gene3D" id="3.90.770.10">
    <property type="entry name" value="3-hydroxy-3-methylglutaryl-coenzyme A Reductase, Chain A, domain 2"/>
    <property type="match status" value="1"/>
</dbReference>
<accession>A0A2G5B406</accession>
<dbReference type="InterPro" id="IPR023074">
    <property type="entry name" value="HMG_CoA_Rdtase_cat_sf"/>
</dbReference>
<dbReference type="EMBL" id="KZ303528">
    <property type="protein sequence ID" value="PIA13731.1"/>
    <property type="molecule type" value="Genomic_DNA"/>
</dbReference>
<proteinExistence type="inferred from homology"/>
<keyword evidence="6" id="KW-1133">Transmembrane helix</keyword>
<keyword evidence="4 9" id="KW-0256">Endoplasmic reticulum</keyword>
<evidence type="ECO:0000256" key="7">
    <source>
        <dbReference type="ARBA" id="ARBA00023002"/>
    </source>
</evidence>
<comment type="subcellular location">
    <subcellularLocation>
        <location evidence="1 9">Endoplasmic reticulum membrane</location>
        <topology evidence="1 9">Multi-pass membrane protein</topology>
    </subcellularLocation>
</comment>
<dbReference type="PROSITE" id="PS00066">
    <property type="entry name" value="HMG_COA_REDUCTASE_1"/>
    <property type="match status" value="1"/>
</dbReference>
<dbReference type="CDD" id="cd00643">
    <property type="entry name" value="HMG-CoA_reductase_classI"/>
    <property type="match status" value="1"/>
</dbReference>
<dbReference type="FunFam" id="3.90.770.10:FF:000001">
    <property type="entry name" value="3-hydroxy-3-methylglutaryl coenzyme A reductase"/>
    <property type="match status" value="1"/>
</dbReference>
<dbReference type="SUPFAM" id="SSF56542">
    <property type="entry name" value="Substrate-binding domain of HMG-CoA reductase"/>
    <property type="match status" value="1"/>
</dbReference>
<dbReference type="PANTHER" id="PTHR10572:SF24">
    <property type="entry name" value="3-HYDROXY-3-METHYLGLUTARYL-COENZYME A REDUCTASE"/>
    <property type="match status" value="1"/>
</dbReference>
<dbReference type="OrthoDB" id="310654at2759"/>
<dbReference type="GO" id="GO:0015936">
    <property type="term" value="P:coenzyme A metabolic process"/>
    <property type="evidence" value="ECO:0007669"/>
    <property type="project" value="InterPro"/>
</dbReference>
<comment type="pathway">
    <text evidence="9">Metabolic intermediate biosynthesis; (R)-mevalonate biosynthesis; (R)-mevalonate from acetyl-CoA: step 3/3.</text>
</comment>
<evidence type="ECO:0000256" key="4">
    <source>
        <dbReference type="ARBA" id="ARBA00022824"/>
    </source>
</evidence>
<dbReference type="FunFam" id="3.30.70.420:FF:000001">
    <property type="entry name" value="3-hydroxy-3-methylglutaryl coenzyme A reductase"/>
    <property type="match status" value="1"/>
</dbReference>
<dbReference type="GO" id="GO:0005778">
    <property type="term" value="C:peroxisomal membrane"/>
    <property type="evidence" value="ECO:0007669"/>
    <property type="project" value="TreeGrafter"/>
</dbReference>
<dbReference type="GO" id="GO:0005789">
    <property type="term" value="C:endoplasmic reticulum membrane"/>
    <property type="evidence" value="ECO:0007669"/>
    <property type="project" value="UniProtKB-SubCell"/>
</dbReference>
<keyword evidence="7 9" id="KW-0560">Oxidoreductase</keyword>
<evidence type="ECO:0000256" key="10">
    <source>
        <dbReference type="SAM" id="MobiDB-lite"/>
    </source>
</evidence>
<evidence type="ECO:0000256" key="2">
    <source>
        <dbReference type="ARBA" id="ARBA00007661"/>
    </source>
</evidence>
<evidence type="ECO:0000256" key="6">
    <source>
        <dbReference type="ARBA" id="ARBA00022989"/>
    </source>
</evidence>
<dbReference type="Pfam" id="PF00368">
    <property type="entry name" value="HMG-CoA_red"/>
    <property type="match status" value="1"/>
</dbReference>
<evidence type="ECO:0000256" key="3">
    <source>
        <dbReference type="ARBA" id="ARBA00022692"/>
    </source>
</evidence>
<dbReference type="PROSITE" id="PS50065">
    <property type="entry name" value="HMG_COA_REDUCTASE_4"/>
    <property type="match status" value="1"/>
</dbReference>
<evidence type="ECO:0000256" key="8">
    <source>
        <dbReference type="ARBA" id="ARBA00023136"/>
    </source>
</evidence>
<evidence type="ECO:0000256" key="5">
    <source>
        <dbReference type="ARBA" id="ARBA00022857"/>
    </source>
</evidence>
<dbReference type="FunFam" id="1.10.3270.10:FF:000001">
    <property type="entry name" value="3-hydroxy-3-methylglutaryl coenzyme A reductase"/>
    <property type="match status" value="1"/>
</dbReference>
<sequence>MVLKKSPSVLAEFVAAQAAEERRGVRGLEECRTAFATEGAGVLSDDEVLQLVAAGTIPAYALEKHLHDHVRAIRVRRALISRASASGTLETSHLPYHHYDYSHVHGQCCENVIGVVPLPVGVAGPMRIDGELLHIPMATTEGALVASTSRGCKAITLGSGASTVLTRDAMTRGPCLQMPSVLRAAALKAWLESDSGLADVRAAFQATSRFAKLRSLKIALAGRLVFVRFTTFTGDAMGMNMISKGCEQALRLIQERFADCDVVAVSGNYCTDKKPAAINWIDGRGKSVVSEAIIPGAVVRSVLKSSVDDLCRLNVSKNLIGSAMAGALGGFNAHAANTLTAVFLATGQDPAQNVESSTCITLMEPANDGQDLRISCSMPSIEVGTVGGGTVLPPQAACLDMLGCRGPNRECPGAHAQRLARITCAAVMAGELSLCAALASGDLVRSHIALNRAVPPTPASTPQTSVTPQPSAADLRTSSNKGSA</sequence>
<comment type="catalytic activity">
    <reaction evidence="9">
        <text>(R)-mevalonate + 2 NADP(+) + CoA = (3S)-3-hydroxy-3-methylglutaryl-CoA + 2 NADPH + 2 H(+)</text>
        <dbReference type="Rhea" id="RHEA:15989"/>
        <dbReference type="ChEBI" id="CHEBI:15378"/>
        <dbReference type="ChEBI" id="CHEBI:36464"/>
        <dbReference type="ChEBI" id="CHEBI:43074"/>
        <dbReference type="ChEBI" id="CHEBI:57287"/>
        <dbReference type="ChEBI" id="CHEBI:57783"/>
        <dbReference type="ChEBI" id="CHEBI:58349"/>
        <dbReference type="EC" id="1.1.1.34"/>
    </reaction>
</comment>
<evidence type="ECO:0000313" key="12">
    <source>
        <dbReference type="Proteomes" id="UP000242474"/>
    </source>
</evidence>
<gene>
    <name evidence="11" type="ORF">COEREDRAFT_94428</name>
</gene>
<name>A0A2G5B406_COERN</name>
<dbReference type="InterPro" id="IPR023282">
    <property type="entry name" value="HMG_CoA_Rdtase_N"/>
</dbReference>
<dbReference type="GO" id="GO:0008299">
    <property type="term" value="P:isoprenoid biosynthetic process"/>
    <property type="evidence" value="ECO:0007669"/>
    <property type="project" value="InterPro"/>
</dbReference>
<dbReference type="UniPathway" id="UPA00058">
    <property type="reaction ID" value="UER00103"/>
</dbReference>
<comment type="similarity">
    <text evidence="2 9">Belongs to the HMG-CoA reductase family.</text>
</comment>
<feature type="region of interest" description="Disordered" evidence="10">
    <location>
        <begin position="454"/>
        <end position="484"/>
    </location>
</feature>
<dbReference type="InterPro" id="IPR002202">
    <property type="entry name" value="HMG_CoA_Rdtase"/>
</dbReference>
<keyword evidence="5 9" id="KW-0521">NADP</keyword>
<dbReference type="SUPFAM" id="SSF55035">
    <property type="entry name" value="NAD-binding domain of HMG-CoA reductase"/>
    <property type="match status" value="1"/>
</dbReference>
<dbReference type="Gene3D" id="1.10.3270.10">
    <property type="entry name" value="HMGR, N-terminal domain"/>
    <property type="match status" value="1"/>
</dbReference>
<keyword evidence="8" id="KW-0472">Membrane</keyword>
<dbReference type="InterPro" id="IPR009023">
    <property type="entry name" value="HMG_CoA_Rdtase_NAD(P)-bd_sf"/>
</dbReference>
<dbReference type="AlphaFoldDB" id="A0A2G5B406"/>
<dbReference type="InterPro" id="IPR023076">
    <property type="entry name" value="HMG_CoA_Rdtase_CS"/>
</dbReference>
<dbReference type="EC" id="1.1.1.34" evidence="9"/>
<dbReference type="PROSITE" id="PS00318">
    <property type="entry name" value="HMG_COA_REDUCTASE_2"/>
    <property type="match status" value="1"/>
</dbReference>
<dbReference type="InterPro" id="IPR004554">
    <property type="entry name" value="HMG_CoA_Rdtase_eu_arc"/>
</dbReference>
<protein>
    <recommendedName>
        <fullName evidence="9">3-hydroxy-3-methylglutaryl coenzyme A reductase</fullName>
        <shortName evidence="9">HMG-CoA reductase</shortName>
        <ecNumber evidence="9">1.1.1.34</ecNumber>
    </recommendedName>
</protein>
<dbReference type="Proteomes" id="UP000242474">
    <property type="component" value="Unassembled WGS sequence"/>
</dbReference>
<organism evidence="11 12">
    <name type="scientific">Coemansia reversa (strain ATCC 12441 / NRRL 1564)</name>
    <dbReference type="NCBI Taxonomy" id="763665"/>
    <lineage>
        <taxon>Eukaryota</taxon>
        <taxon>Fungi</taxon>
        <taxon>Fungi incertae sedis</taxon>
        <taxon>Zoopagomycota</taxon>
        <taxon>Kickxellomycotina</taxon>
        <taxon>Kickxellomycetes</taxon>
        <taxon>Kickxellales</taxon>
        <taxon>Kickxellaceae</taxon>
        <taxon>Coemansia</taxon>
    </lineage>
</organism>
<dbReference type="GO" id="GO:0006696">
    <property type="term" value="P:ergosterol biosynthetic process"/>
    <property type="evidence" value="ECO:0007669"/>
    <property type="project" value="TreeGrafter"/>
</dbReference>
<feature type="compositionally biased region" description="Polar residues" evidence="10">
    <location>
        <begin position="460"/>
        <end position="484"/>
    </location>
</feature>
<dbReference type="STRING" id="763665.A0A2G5B406"/>
<dbReference type="NCBIfam" id="TIGR00533">
    <property type="entry name" value="HMG_CoA_R_NADP"/>
    <property type="match status" value="1"/>
</dbReference>
<dbReference type="PRINTS" id="PR00071">
    <property type="entry name" value="HMGCOARDTASE"/>
</dbReference>
<dbReference type="Gene3D" id="3.30.70.420">
    <property type="entry name" value="Hydroxymethylglutaryl-CoA reductase, class I/II, NAD/NADP-binding domain"/>
    <property type="match status" value="1"/>
</dbReference>
<dbReference type="GO" id="GO:0004420">
    <property type="term" value="F:hydroxymethylglutaryl-CoA reductase (NADPH) activity"/>
    <property type="evidence" value="ECO:0007669"/>
    <property type="project" value="UniProtKB-EC"/>
</dbReference>